<name>A0AAZ3PA19_ONCTS</name>
<reference evidence="1" key="3">
    <citation type="submission" date="2025-09" db="UniProtKB">
        <authorList>
            <consortium name="Ensembl"/>
        </authorList>
    </citation>
    <scope>IDENTIFICATION</scope>
</reference>
<dbReference type="Gene3D" id="3.30.420.10">
    <property type="entry name" value="Ribonuclease H-like superfamily/Ribonuclease H"/>
    <property type="match status" value="1"/>
</dbReference>
<dbReference type="AlphaFoldDB" id="A0AAZ3PA19"/>
<protein>
    <submittedName>
        <fullName evidence="1">Uncharacterized protein</fullName>
    </submittedName>
</protein>
<dbReference type="Ensembl" id="ENSOTST00005163153.1">
    <property type="protein sequence ID" value="ENSOTSP00005113502.1"/>
    <property type="gene ID" value="ENSOTSG00005069339.1"/>
</dbReference>
<evidence type="ECO:0000313" key="2">
    <source>
        <dbReference type="Proteomes" id="UP000694402"/>
    </source>
</evidence>
<evidence type="ECO:0000313" key="1">
    <source>
        <dbReference type="Ensembl" id="ENSOTSP00005113502.1"/>
    </source>
</evidence>
<reference evidence="1" key="2">
    <citation type="submission" date="2025-08" db="UniProtKB">
        <authorList>
            <consortium name="Ensembl"/>
        </authorList>
    </citation>
    <scope>IDENTIFICATION</scope>
</reference>
<organism evidence="1 2">
    <name type="scientific">Oncorhynchus tshawytscha</name>
    <name type="common">Chinook salmon</name>
    <name type="synonym">Salmo tshawytscha</name>
    <dbReference type="NCBI Taxonomy" id="74940"/>
    <lineage>
        <taxon>Eukaryota</taxon>
        <taxon>Metazoa</taxon>
        <taxon>Chordata</taxon>
        <taxon>Craniata</taxon>
        <taxon>Vertebrata</taxon>
        <taxon>Euteleostomi</taxon>
        <taxon>Actinopterygii</taxon>
        <taxon>Neopterygii</taxon>
        <taxon>Teleostei</taxon>
        <taxon>Protacanthopterygii</taxon>
        <taxon>Salmoniformes</taxon>
        <taxon>Salmonidae</taxon>
        <taxon>Salmoninae</taxon>
        <taxon>Oncorhynchus</taxon>
    </lineage>
</organism>
<proteinExistence type="predicted"/>
<keyword evidence="2" id="KW-1185">Reference proteome</keyword>
<reference evidence="2" key="1">
    <citation type="journal article" date="2018" name="PLoS ONE">
        <title>Chinook salmon (Oncorhynchus tshawytscha) genome and transcriptome.</title>
        <authorList>
            <person name="Christensen K.A."/>
            <person name="Leong J.S."/>
            <person name="Sakhrani D."/>
            <person name="Biagi C.A."/>
            <person name="Minkley D.R."/>
            <person name="Withler R.E."/>
            <person name="Rondeau E.B."/>
            <person name="Koop B.F."/>
            <person name="Devlin R.H."/>
        </authorList>
    </citation>
    <scope>NUCLEOTIDE SEQUENCE [LARGE SCALE GENOMIC DNA]</scope>
</reference>
<dbReference type="Proteomes" id="UP000694402">
    <property type="component" value="Unassembled WGS sequence"/>
</dbReference>
<dbReference type="InterPro" id="IPR036397">
    <property type="entry name" value="RNaseH_sf"/>
</dbReference>
<dbReference type="GeneTree" id="ENSGT01140000282727"/>
<sequence length="76" mass="8978">MELNTGKVLKENLVESAFHQTLGDEFTFQQDNNLKHKAKYTLELLTKNTVNVPEWQSYSFDFNLLENLWQDLKMVV</sequence>
<accession>A0AAZ3PA19</accession>
<dbReference type="GO" id="GO:0003676">
    <property type="term" value="F:nucleic acid binding"/>
    <property type="evidence" value="ECO:0007669"/>
    <property type="project" value="InterPro"/>
</dbReference>